<dbReference type="NCBIfam" id="TIGR03825">
    <property type="entry name" value="FliH_bacil"/>
    <property type="match status" value="1"/>
</dbReference>
<dbReference type="Pfam" id="PF02108">
    <property type="entry name" value="FliH"/>
    <property type="match status" value="1"/>
</dbReference>
<dbReference type="InterPro" id="IPR051472">
    <property type="entry name" value="T3SS_Stator/FliH"/>
</dbReference>
<evidence type="ECO:0000256" key="4">
    <source>
        <dbReference type="ARBA" id="ARBA00022795"/>
    </source>
</evidence>
<evidence type="ECO:0000256" key="6">
    <source>
        <dbReference type="ARBA" id="ARBA00023225"/>
    </source>
</evidence>
<name>A0A380BFP1_SPOPA</name>
<dbReference type="GO" id="GO:0015031">
    <property type="term" value="P:protein transport"/>
    <property type="evidence" value="ECO:0007669"/>
    <property type="project" value="UniProtKB-KW"/>
</dbReference>
<dbReference type="GO" id="GO:0005829">
    <property type="term" value="C:cytosol"/>
    <property type="evidence" value="ECO:0007669"/>
    <property type="project" value="TreeGrafter"/>
</dbReference>
<keyword evidence="3" id="KW-0813">Transport</keyword>
<dbReference type="Proteomes" id="UP000254519">
    <property type="component" value="Unassembled WGS sequence"/>
</dbReference>
<evidence type="ECO:0000256" key="5">
    <source>
        <dbReference type="ARBA" id="ARBA00022927"/>
    </source>
</evidence>
<sequence>MSKVFKSYQANAEVPTRQISIRNLNRVVEENGDEPKAIDLALLERERQLESAQQSIEEERELILHMRQTAADDIEAMQTAWKEERAQLEQQAYDEGFQIGFTEGRDKALAEMKAAIEQANEITRKSKEIAEEYQASQERVILELAMKVAERILNEKLEEDEKQFLSVVKRALMEVREMKEVKLYVSVDKYDVVSANRSELAAIFPPDTPFLIFATEDFDATECYIETNHGRIVVSIDEQLNELRERLIEVLEKED</sequence>
<dbReference type="EMBL" id="UGYZ01000002">
    <property type="protein sequence ID" value="SUJ00809.1"/>
    <property type="molecule type" value="Genomic_DNA"/>
</dbReference>
<proteinExistence type="inferred from homology"/>
<keyword evidence="4" id="KW-1005">Bacterial flagellum biogenesis</keyword>
<organism evidence="10 11">
    <name type="scientific">Sporosarcina pasteurii</name>
    <name type="common">Bacillus pasteurii</name>
    <dbReference type="NCBI Taxonomy" id="1474"/>
    <lineage>
        <taxon>Bacteria</taxon>
        <taxon>Bacillati</taxon>
        <taxon>Bacillota</taxon>
        <taxon>Bacilli</taxon>
        <taxon>Bacillales</taxon>
        <taxon>Caryophanaceae</taxon>
        <taxon>Sporosarcina</taxon>
    </lineage>
</organism>
<evidence type="ECO:0000313" key="10">
    <source>
        <dbReference type="EMBL" id="SUJ00809.1"/>
    </source>
</evidence>
<evidence type="ECO:0000313" key="11">
    <source>
        <dbReference type="Proteomes" id="UP000254519"/>
    </source>
</evidence>
<evidence type="ECO:0000259" key="9">
    <source>
        <dbReference type="Pfam" id="PF02108"/>
    </source>
</evidence>
<dbReference type="InterPro" id="IPR018035">
    <property type="entry name" value="Flagellar_FliH/T3SS_HrpE"/>
</dbReference>
<comment type="similarity">
    <text evidence="2">Belongs to the FliH family.</text>
</comment>
<feature type="coiled-coil region" evidence="8">
    <location>
        <begin position="42"/>
        <end position="139"/>
    </location>
</feature>
<dbReference type="PANTHER" id="PTHR34982:SF1">
    <property type="entry name" value="FLAGELLAR ASSEMBLY PROTEIN FLIH"/>
    <property type="match status" value="1"/>
</dbReference>
<protein>
    <recommendedName>
        <fullName evidence="7">Flagellar assembly protein FliH</fullName>
    </recommendedName>
</protein>
<evidence type="ECO:0000256" key="1">
    <source>
        <dbReference type="ARBA" id="ARBA00003041"/>
    </source>
</evidence>
<feature type="domain" description="Flagellar assembly protein FliH/Type III secretion system HrpE" evidence="9">
    <location>
        <begin position="115"/>
        <end position="242"/>
    </location>
</feature>
<keyword evidence="10" id="KW-0282">Flagellum</keyword>
<evidence type="ECO:0000256" key="8">
    <source>
        <dbReference type="SAM" id="Coils"/>
    </source>
</evidence>
<keyword evidence="6" id="KW-1006">Bacterial flagellum protein export</keyword>
<dbReference type="InterPro" id="IPR022524">
    <property type="entry name" value="FliH_Bacilli"/>
</dbReference>
<reference evidence="10 11" key="1">
    <citation type="submission" date="2018-06" db="EMBL/GenBank/DDBJ databases">
        <authorList>
            <consortium name="Pathogen Informatics"/>
            <person name="Doyle S."/>
        </authorList>
    </citation>
    <scope>NUCLEOTIDE SEQUENCE [LARGE SCALE GENOMIC DNA]</scope>
    <source>
        <strain evidence="11">ATCC 11859 / DSM 33 / NCIB 8841 / NCTC 4822</strain>
    </source>
</reference>
<gene>
    <name evidence="10" type="ORF">NCTC4822_01044</name>
</gene>
<keyword evidence="5" id="KW-0653">Protein transport</keyword>
<keyword evidence="10" id="KW-0966">Cell projection</keyword>
<comment type="function">
    <text evidence="1">Needed for flagellar regrowth and assembly.</text>
</comment>
<evidence type="ECO:0000256" key="7">
    <source>
        <dbReference type="NCBIfam" id="TIGR03825"/>
    </source>
</evidence>
<evidence type="ECO:0000256" key="2">
    <source>
        <dbReference type="ARBA" id="ARBA00006602"/>
    </source>
</evidence>
<dbReference type="PANTHER" id="PTHR34982">
    <property type="entry name" value="YOP PROTEINS TRANSLOCATION PROTEIN L"/>
    <property type="match status" value="1"/>
</dbReference>
<evidence type="ECO:0000256" key="3">
    <source>
        <dbReference type="ARBA" id="ARBA00022448"/>
    </source>
</evidence>
<keyword evidence="11" id="KW-1185">Reference proteome</keyword>
<accession>A0A380BFP1</accession>
<keyword evidence="10" id="KW-0969">Cilium</keyword>
<dbReference type="GO" id="GO:0044781">
    <property type="term" value="P:bacterial-type flagellum organization"/>
    <property type="evidence" value="ECO:0007669"/>
    <property type="project" value="UniProtKB-KW"/>
</dbReference>
<keyword evidence="8" id="KW-0175">Coiled coil</keyword>
<dbReference type="AlphaFoldDB" id="A0A380BFP1"/>